<feature type="compositionally biased region" description="Polar residues" evidence="1">
    <location>
        <begin position="167"/>
        <end position="176"/>
    </location>
</feature>
<proteinExistence type="predicted"/>
<feature type="compositionally biased region" description="Basic and acidic residues" evidence="1">
    <location>
        <begin position="136"/>
        <end position="162"/>
    </location>
</feature>
<dbReference type="EMBL" id="JANKHO010002494">
    <property type="protein sequence ID" value="KAJ3491957.1"/>
    <property type="molecule type" value="Genomic_DNA"/>
</dbReference>
<dbReference type="Proteomes" id="UP001148786">
    <property type="component" value="Unassembled WGS sequence"/>
</dbReference>
<feature type="region of interest" description="Disordered" evidence="1">
    <location>
        <begin position="135"/>
        <end position="176"/>
    </location>
</feature>
<reference evidence="2" key="1">
    <citation type="submission" date="2022-07" db="EMBL/GenBank/DDBJ databases">
        <title>Genome Sequence of Agrocybe chaxingu.</title>
        <authorList>
            <person name="Buettner E."/>
        </authorList>
    </citation>
    <scope>NUCLEOTIDE SEQUENCE</scope>
    <source>
        <strain evidence="2">MP-N11</strain>
    </source>
</reference>
<gene>
    <name evidence="2" type="ORF">NLJ89_g11286</name>
</gene>
<keyword evidence="3" id="KW-1185">Reference proteome</keyword>
<dbReference type="AlphaFoldDB" id="A0A9W8JPN1"/>
<name>A0A9W8JPN1_9AGAR</name>
<evidence type="ECO:0000313" key="3">
    <source>
        <dbReference type="Proteomes" id="UP001148786"/>
    </source>
</evidence>
<evidence type="ECO:0000256" key="1">
    <source>
        <dbReference type="SAM" id="MobiDB-lite"/>
    </source>
</evidence>
<organism evidence="2 3">
    <name type="scientific">Agrocybe chaxingu</name>
    <dbReference type="NCBI Taxonomy" id="84603"/>
    <lineage>
        <taxon>Eukaryota</taxon>
        <taxon>Fungi</taxon>
        <taxon>Dikarya</taxon>
        <taxon>Basidiomycota</taxon>
        <taxon>Agaricomycotina</taxon>
        <taxon>Agaricomycetes</taxon>
        <taxon>Agaricomycetidae</taxon>
        <taxon>Agaricales</taxon>
        <taxon>Agaricineae</taxon>
        <taxon>Strophariaceae</taxon>
        <taxon>Agrocybe</taxon>
    </lineage>
</organism>
<sequence>MEDVLEALVEEDLAKDPVSLLMEWKQAEGRRKVVKEASQWDAEQEGIAVLLHDHLLVAPVVWSSLAVSKFIAAERALAVLQNTDSDRSLAKLCTCSSPMLVDGKDGKEGTPSTDCHDAQEVVDLLTGIGIDDLIQGEDRDKENKDKVDSKNTGDQDKVHVGHESGMLTDQSNLIGH</sequence>
<comment type="caution">
    <text evidence="2">The sequence shown here is derived from an EMBL/GenBank/DDBJ whole genome shotgun (WGS) entry which is preliminary data.</text>
</comment>
<accession>A0A9W8JPN1</accession>
<evidence type="ECO:0000313" key="2">
    <source>
        <dbReference type="EMBL" id="KAJ3491957.1"/>
    </source>
</evidence>
<protein>
    <submittedName>
        <fullName evidence="2">Uncharacterized protein</fullName>
    </submittedName>
</protein>